<feature type="transmembrane region" description="Helical" evidence="1">
    <location>
        <begin position="92"/>
        <end position="109"/>
    </location>
</feature>
<comment type="caution">
    <text evidence="3">The sequence shown here is derived from an EMBL/GenBank/DDBJ whole genome shotgun (WGS) entry which is preliminary data.</text>
</comment>
<gene>
    <name evidence="3" type="ORF">EUU22_15255</name>
</gene>
<organism evidence="3 4">
    <name type="scientific">Ciceribacter ferrooxidans</name>
    <dbReference type="NCBI Taxonomy" id="2509717"/>
    <lineage>
        <taxon>Bacteria</taxon>
        <taxon>Pseudomonadati</taxon>
        <taxon>Pseudomonadota</taxon>
        <taxon>Alphaproteobacteria</taxon>
        <taxon>Hyphomicrobiales</taxon>
        <taxon>Rhizobiaceae</taxon>
        <taxon>Ciceribacter</taxon>
    </lineage>
</organism>
<dbReference type="RefSeq" id="WP_129332810.1">
    <property type="nucleotide sequence ID" value="NZ_SDVB01000238.1"/>
</dbReference>
<dbReference type="InterPro" id="IPR012429">
    <property type="entry name" value="HGSNAT_cat"/>
</dbReference>
<keyword evidence="1" id="KW-1133">Transmembrane helix</keyword>
<feature type="transmembrane region" description="Helical" evidence="1">
    <location>
        <begin position="227"/>
        <end position="248"/>
    </location>
</feature>
<name>A0A4Q2T3A0_9HYPH</name>
<feature type="transmembrane region" description="Helical" evidence="1">
    <location>
        <begin position="58"/>
        <end position="80"/>
    </location>
</feature>
<evidence type="ECO:0000313" key="3">
    <source>
        <dbReference type="EMBL" id="RYC12393.1"/>
    </source>
</evidence>
<accession>A0A4Q2T3A0</accession>
<proteinExistence type="predicted"/>
<evidence type="ECO:0000256" key="1">
    <source>
        <dbReference type="SAM" id="Phobius"/>
    </source>
</evidence>
<feature type="transmembrane region" description="Helical" evidence="1">
    <location>
        <begin position="139"/>
        <end position="155"/>
    </location>
</feature>
<keyword evidence="4" id="KW-1185">Reference proteome</keyword>
<keyword evidence="1" id="KW-0472">Membrane</keyword>
<evidence type="ECO:0000313" key="4">
    <source>
        <dbReference type="Proteomes" id="UP000291088"/>
    </source>
</evidence>
<dbReference type="EMBL" id="SDVB01000238">
    <property type="protein sequence ID" value="RYC12393.1"/>
    <property type="molecule type" value="Genomic_DNA"/>
</dbReference>
<evidence type="ECO:0000259" key="2">
    <source>
        <dbReference type="Pfam" id="PF07786"/>
    </source>
</evidence>
<dbReference type="OrthoDB" id="9807591at2"/>
<dbReference type="AlphaFoldDB" id="A0A4Q2T3A0"/>
<dbReference type="Proteomes" id="UP000291088">
    <property type="component" value="Unassembled WGS sequence"/>
</dbReference>
<dbReference type="Pfam" id="PF07786">
    <property type="entry name" value="HGSNAT_cat"/>
    <property type="match status" value="1"/>
</dbReference>
<feature type="domain" description="Heparan-alpha-glucosaminide N-acetyltransferase catalytic" evidence="2">
    <location>
        <begin position="16"/>
        <end position="235"/>
    </location>
</feature>
<feature type="transmembrane region" description="Helical" evidence="1">
    <location>
        <begin position="180"/>
        <end position="200"/>
    </location>
</feature>
<sequence>MAAVPDTDNRPVTSKRIGLLDAARGIALVAMASYHFTWDLEFFGYIEPGTATQGLWKLYARAIASSFIFMAGVSLVLAHYPTLKPQSFLKRFAMVAGAAIAITVATAVAMPDGMIFFGILHHIAAASVIGLLFLRLPPALTVLTALAALAAPAYLRSEVFDAPYLLWIGLSEHLPRSNDYVPLLPWIGAFLLGIAAARLARAGGWLDTLADAPQGPAVLRFAGRHSLIVYLLHQPLLIATVYLISIIVPPQKPDPMQSYLQSCETSCRAEGSQAELCSRFCACTLDKLMQQSLFEPLQSGAIQPDQDERVLQLARECTAVSQ</sequence>
<keyword evidence="1" id="KW-0812">Transmembrane</keyword>
<protein>
    <submittedName>
        <fullName evidence="3">DUF1624 domain-containing protein</fullName>
    </submittedName>
</protein>
<reference evidence="3 4" key="1">
    <citation type="submission" date="2019-01" db="EMBL/GenBank/DDBJ databases">
        <authorList>
            <person name="Deng T."/>
        </authorList>
    </citation>
    <scope>NUCLEOTIDE SEQUENCE [LARGE SCALE GENOMIC DNA]</scope>
    <source>
        <strain evidence="3 4">F8825</strain>
    </source>
</reference>